<proteinExistence type="predicted"/>
<keyword evidence="3" id="KW-1185">Reference proteome</keyword>
<feature type="compositionally biased region" description="Basic and acidic residues" evidence="1">
    <location>
        <begin position="87"/>
        <end position="115"/>
    </location>
</feature>
<dbReference type="InterPro" id="IPR044174">
    <property type="entry name" value="BC10-like"/>
</dbReference>
<dbReference type="GeneID" id="7449645"/>
<feature type="region of interest" description="Disordered" evidence="1">
    <location>
        <begin position="248"/>
        <end position="269"/>
    </location>
</feature>
<dbReference type="EMBL" id="CM000642">
    <property type="protein sequence ID" value="EED92003.1"/>
    <property type="molecule type" value="Genomic_DNA"/>
</dbReference>
<sequence>MDDQFASQLANLQRAASRAGGNTSSTAGANNSNGRSDRDNTNRSGREYTSRGGRGGGESGEGSYSSRDNRQSSYDSSSRDRSRHQGRGRDYGYDRKRRRDQQDYHDRDGLRRVNDRTNNNGGGHRHHHRDYDGRNSRDYHRGGDRWQGNGGGGRRDNRSSNGDRRDERGGHYDNSERSSERGTGPSQEPLVELVKMVAEKHTKVCEAQPSTESKKKKRRHIALLFLTIDDLPHEHVWKEWLKSSVHNNNNSSLKEKEGEDGTPQDNEGPLVSVLCHAKFPERIKSQWLRQRHLIRLAHRDETKSEDGKTEQKQCDGKSEETTFSPPKFHSRRPEWGSVEITRGMIDLVEEGLRIGAPKGDDAASGNGQGVVVNKHTSYRRYLSTPGDALSEADATDKGDISLSITTSIQTDDDIPPVDRFIFVSESCLPVATLDEVEMALFGPKDTDSNPKTPKKNPYDKSWVNARSTPNNGYARQQQWDKIRPNDIPQNLIWKADQWMVLTRAHEHPMRCTSRQLCPYLALLLARQVSLR</sequence>
<dbReference type="OMA" id="HAKFPER"/>
<evidence type="ECO:0000313" key="2">
    <source>
        <dbReference type="EMBL" id="EED92003.1"/>
    </source>
</evidence>
<dbReference type="eggNOG" id="ENOG502SFAN">
    <property type="taxonomic scope" value="Eukaryota"/>
</dbReference>
<feature type="compositionally biased region" description="Basic and acidic residues" evidence="1">
    <location>
        <begin position="129"/>
        <end position="144"/>
    </location>
</feature>
<dbReference type="GO" id="GO:0016757">
    <property type="term" value="F:glycosyltransferase activity"/>
    <property type="evidence" value="ECO:0007669"/>
    <property type="project" value="InterPro"/>
</dbReference>
<accession>B8C2T1</accession>
<feature type="compositionally biased region" description="Basic and acidic residues" evidence="1">
    <location>
        <begin position="153"/>
        <end position="180"/>
    </location>
</feature>
<reference evidence="2 3" key="2">
    <citation type="journal article" date="2008" name="Nature">
        <title>The Phaeodactylum genome reveals the evolutionary history of diatom genomes.</title>
        <authorList>
            <person name="Bowler C."/>
            <person name="Allen A.E."/>
            <person name="Badger J.H."/>
            <person name="Grimwood J."/>
            <person name="Jabbari K."/>
            <person name="Kuo A."/>
            <person name="Maheswari U."/>
            <person name="Martens C."/>
            <person name="Maumus F."/>
            <person name="Otillar R.P."/>
            <person name="Rayko E."/>
            <person name="Salamov A."/>
            <person name="Vandepoele K."/>
            <person name="Beszteri B."/>
            <person name="Gruber A."/>
            <person name="Heijde M."/>
            <person name="Katinka M."/>
            <person name="Mock T."/>
            <person name="Valentin K."/>
            <person name="Verret F."/>
            <person name="Berges J.A."/>
            <person name="Brownlee C."/>
            <person name="Cadoret J.P."/>
            <person name="Chiovitti A."/>
            <person name="Choi C.J."/>
            <person name="Coesel S."/>
            <person name="De Martino A."/>
            <person name="Detter J.C."/>
            <person name="Durkin C."/>
            <person name="Falciatore A."/>
            <person name="Fournet J."/>
            <person name="Haruta M."/>
            <person name="Huysman M.J."/>
            <person name="Jenkins B.D."/>
            <person name="Jiroutova K."/>
            <person name="Jorgensen R.E."/>
            <person name="Joubert Y."/>
            <person name="Kaplan A."/>
            <person name="Kroger N."/>
            <person name="Kroth P.G."/>
            <person name="La Roche J."/>
            <person name="Lindquist E."/>
            <person name="Lommer M."/>
            <person name="Martin-Jezequel V."/>
            <person name="Lopez P.J."/>
            <person name="Lucas S."/>
            <person name="Mangogna M."/>
            <person name="McGinnis K."/>
            <person name="Medlin L.K."/>
            <person name="Montsant A."/>
            <person name="Oudot-Le Secq M.P."/>
            <person name="Napoli C."/>
            <person name="Obornik M."/>
            <person name="Parker M.S."/>
            <person name="Petit J.L."/>
            <person name="Porcel B.M."/>
            <person name="Poulsen N."/>
            <person name="Robison M."/>
            <person name="Rychlewski L."/>
            <person name="Rynearson T.A."/>
            <person name="Schmutz J."/>
            <person name="Shapiro H."/>
            <person name="Siaut M."/>
            <person name="Stanley M."/>
            <person name="Sussman M.R."/>
            <person name="Taylor A.R."/>
            <person name="Vardi A."/>
            <person name="von Dassow P."/>
            <person name="Vyverman W."/>
            <person name="Willis A."/>
            <person name="Wyrwicz L.S."/>
            <person name="Rokhsar D.S."/>
            <person name="Weissenbach J."/>
            <person name="Armbrust E.V."/>
            <person name="Green B.R."/>
            <person name="Van de Peer Y."/>
            <person name="Grigoriev I.V."/>
        </authorList>
    </citation>
    <scope>NUCLEOTIDE SEQUENCE [LARGE SCALE GENOMIC DNA]</scope>
    <source>
        <strain evidence="2 3">CCMP1335</strain>
    </source>
</reference>
<reference evidence="2 3" key="1">
    <citation type="journal article" date="2004" name="Science">
        <title>The genome of the diatom Thalassiosira pseudonana: ecology, evolution, and metabolism.</title>
        <authorList>
            <person name="Armbrust E.V."/>
            <person name="Berges J.A."/>
            <person name="Bowler C."/>
            <person name="Green B.R."/>
            <person name="Martinez D."/>
            <person name="Putnam N.H."/>
            <person name="Zhou S."/>
            <person name="Allen A.E."/>
            <person name="Apt K.E."/>
            <person name="Bechner M."/>
            <person name="Brzezinski M.A."/>
            <person name="Chaal B.K."/>
            <person name="Chiovitti A."/>
            <person name="Davis A.K."/>
            <person name="Demarest M.S."/>
            <person name="Detter J.C."/>
            <person name="Glavina T."/>
            <person name="Goodstein D."/>
            <person name="Hadi M.Z."/>
            <person name="Hellsten U."/>
            <person name="Hildebrand M."/>
            <person name="Jenkins B.D."/>
            <person name="Jurka J."/>
            <person name="Kapitonov V.V."/>
            <person name="Kroger N."/>
            <person name="Lau W.W."/>
            <person name="Lane T.W."/>
            <person name="Larimer F.W."/>
            <person name="Lippmeier J.C."/>
            <person name="Lucas S."/>
            <person name="Medina M."/>
            <person name="Montsant A."/>
            <person name="Obornik M."/>
            <person name="Parker M.S."/>
            <person name="Palenik B."/>
            <person name="Pazour G.J."/>
            <person name="Richardson P.M."/>
            <person name="Rynearson T.A."/>
            <person name="Saito M.A."/>
            <person name="Schwartz D.C."/>
            <person name="Thamatrakoln K."/>
            <person name="Valentin K."/>
            <person name="Vardi A."/>
            <person name="Wilkerson F.P."/>
            <person name="Rokhsar D.S."/>
        </authorList>
    </citation>
    <scope>NUCLEOTIDE SEQUENCE [LARGE SCALE GENOMIC DNA]</scope>
    <source>
        <strain evidence="2 3">CCMP1335</strain>
    </source>
</reference>
<gene>
    <name evidence="2" type="ORF">THAPSDRAFT_22720</name>
</gene>
<feature type="compositionally biased region" description="Polar residues" evidence="1">
    <location>
        <begin position="464"/>
        <end position="474"/>
    </location>
</feature>
<protein>
    <submittedName>
        <fullName evidence="2">Uncharacterized protein</fullName>
    </submittedName>
</protein>
<feature type="region of interest" description="Disordered" evidence="1">
    <location>
        <begin position="1"/>
        <end position="188"/>
    </location>
</feature>
<dbReference type="AlphaFoldDB" id="B8C2T1"/>
<dbReference type="HOGENOM" id="CLU_513421_0_0_1"/>
<evidence type="ECO:0000313" key="3">
    <source>
        <dbReference type="Proteomes" id="UP000001449"/>
    </source>
</evidence>
<evidence type="ECO:0000256" key="1">
    <source>
        <dbReference type="SAM" id="MobiDB-lite"/>
    </source>
</evidence>
<dbReference type="RefSeq" id="XP_002290251.1">
    <property type="nucleotide sequence ID" value="XM_002290215.1"/>
</dbReference>
<feature type="compositionally biased region" description="Polar residues" evidence="1">
    <location>
        <begin position="1"/>
        <end position="11"/>
    </location>
</feature>
<dbReference type="InParanoid" id="B8C2T1"/>
<feature type="region of interest" description="Disordered" evidence="1">
    <location>
        <begin position="299"/>
        <end position="332"/>
    </location>
</feature>
<feature type="compositionally biased region" description="Basic and acidic residues" evidence="1">
    <location>
        <begin position="35"/>
        <end position="49"/>
    </location>
</feature>
<dbReference type="PANTHER" id="PTHR31042:SF150">
    <property type="entry name" value="OS06G0661900 PROTEIN"/>
    <property type="match status" value="1"/>
</dbReference>
<dbReference type="KEGG" id="tps:THAPSDRAFT_22720"/>
<feature type="compositionally biased region" description="Low complexity" evidence="1">
    <location>
        <begin position="61"/>
        <end position="76"/>
    </location>
</feature>
<feature type="compositionally biased region" description="Basic and acidic residues" evidence="1">
    <location>
        <begin position="299"/>
        <end position="320"/>
    </location>
</feature>
<dbReference type="PANTHER" id="PTHR31042">
    <property type="entry name" value="CORE-2/I-BRANCHING BETA-1,6-N-ACETYLGLUCOSAMINYLTRANSFERASE FAMILY PROTEIN-RELATED"/>
    <property type="match status" value="1"/>
</dbReference>
<feature type="compositionally biased region" description="Low complexity" evidence="1">
    <location>
        <begin position="14"/>
        <end position="34"/>
    </location>
</feature>
<name>B8C2T1_THAPS</name>
<dbReference type="PaxDb" id="35128-Thaps22720"/>
<dbReference type="Proteomes" id="UP000001449">
    <property type="component" value="Chromosome 5"/>
</dbReference>
<organism evidence="2 3">
    <name type="scientific">Thalassiosira pseudonana</name>
    <name type="common">Marine diatom</name>
    <name type="synonym">Cyclotella nana</name>
    <dbReference type="NCBI Taxonomy" id="35128"/>
    <lineage>
        <taxon>Eukaryota</taxon>
        <taxon>Sar</taxon>
        <taxon>Stramenopiles</taxon>
        <taxon>Ochrophyta</taxon>
        <taxon>Bacillariophyta</taxon>
        <taxon>Coscinodiscophyceae</taxon>
        <taxon>Thalassiosirophycidae</taxon>
        <taxon>Thalassiosirales</taxon>
        <taxon>Thalassiosiraceae</taxon>
        <taxon>Thalassiosira</taxon>
    </lineage>
</organism>
<feature type="region of interest" description="Disordered" evidence="1">
    <location>
        <begin position="442"/>
        <end position="474"/>
    </location>
</feature>